<dbReference type="AlphaFoldDB" id="A0A090AJV3"/>
<feature type="active site" description="Proton donor" evidence="15">
    <location>
        <position position="12"/>
    </location>
</feature>
<dbReference type="KEGG" id="tig:THII_3482"/>
<comment type="subunit">
    <text evidence="6">Monomer.</text>
</comment>
<evidence type="ECO:0000313" key="19">
    <source>
        <dbReference type="Proteomes" id="UP000031623"/>
    </source>
</evidence>
<evidence type="ECO:0000256" key="13">
    <source>
        <dbReference type="ARBA" id="ARBA00061616"/>
    </source>
</evidence>
<feature type="binding site" evidence="17">
    <location>
        <position position="94"/>
    </location>
    <ligand>
        <name>Zn(2+)</name>
        <dbReference type="ChEBI" id="CHEBI:29105"/>
    </ligand>
</feature>
<evidence type="ECO:0000256" key="10">
    <source>
        <dbReference type="ARBA" id="ARBA00022833"/>
    </source>
</evidence>
<dbReference type="InterPro" id="IPR023214">
    <property type="entry name" value="HAD_sf"/>
</dbReference>
<evidence type="ECO:0000256" key="2">
    <source>
        <dbReference type="ARBA" id="ARBA00001946"/>
    </source>
</evidence>
<comment type="cofactor">
    <cofactor evidence="3 17">
        <name>Zn(2+)</name>
        <dbReference type="ChEBI" id="CHEBI:29105"/>
    </cofactor>
</comment>
<comment type="pathway">
    <text evidence="5">Nucleotide-sugar biosynthesis; ADP-L-glycero-beta-D-manno-heptose biosynthesis; ADP-L-glycero-beta-D-manno-heptose from D-glycero-beta-D-manno-heptose 7-phosphate: step 2/4.</text>
</comment>
<keyword evidence="10 17" id="KW-0862">Zinc</keyword>
<dbReference type="InterPro" id="IPR004446">
    <property type="entry name" value="Heptose_bisP_phosphatase"/>
</dbReference>
<evidence type="ECO:0000256" key="7">
    <source>
        <dbReference type="ARBA" id="ARBA00022490"/>
    </source>
</evidence>
<proteinExistence type="inferred from homology"/>
<dbReference type="PIRSF" id="PIRSF004682">
    <property type="entry name" value="GmhB"/>
    <property type="match status" value="1"/>
</dbReference>
<dbReference type="Pfam" id="PF13242">
    <property type="entry name" value="Hydrolase_like"/>
    <property type="match status" value="1"/>
</dbReference>
<feature type="binding site" evidence="17">
    <location>
        <position position="129"/>
    </location>
    <ligand>
        <name>Mg(2+)</name>
        <dbReference type="ChEBI" id="CHEBI:18420"/>
    </ligand>
</feature>
<dbReference type="InterPro" id="IPR006549">
    <property type="entry name" value="HAD-SF_hydro_IIIA"/>
</dbReference>
<dbReference type="InterPro" id="IPR036412">
    <property type="entry name" value="HAD-like_sf"/>
</dbReference>
<evidence type="ECO:0000256" key="6">
    <source>
        <dbReference type="ARBA" id="ARBA00011245"/>
    </source>
</evidence>
<evidence type="ECO:0000256" key="8">
    <source>
        <dbReference type="ARBA" id="ARBA00022723"/>
    </source>
</evidence>
<keyword evidence="11 17" id="KW-0460">Magnesium</keyword>
<dbReference type="GO" id="GO:0034200">
    <property type="term" value="F:D-glycero-beta-D-manno-heptose 1,7-bisphosphate 7-phosphatase activity"/>
    <property type="evidence" value="ECO:0007669"/>
    <property type="project" value="UniProtKB-EC"/>
</dbReference>
<comment type="cofactor">
    <cofactor evidence="2 17">
        <name>Mg(2+)</name>
        <dbReference type="ChEBI" id="CHEBI:18420"/>
    </cofactor>
</comment>
<dbReference type="InterPro" id="IPR006543">
    <property type="entry name" value="Histidinol-phos"/>
</dbReference>
<evidence type="ECO:0000256" key="4">
    <source>
        <dbReference type="ARBA" id="ARBA00004496"/>
    </source>
</evidence>
<name>A0A090AJV3_9GAMM</name>
<accession>A0A090AJV3</accession>
<evidence type="ECO:0000256" key="12">
    <source>
        <dbReference type="ARBA" id="ARBA00023277"/>
    </source>
</evidence>
<dbReference type="OrthoDB" id="9781367at2"/>
<keyword evidence="12 14" id="KW-0119">Carbohydrate metabolism</keyword>
<dbReference type="NCBIfam" id="TIGR01662">
    <property type="entry name" value="HAD-SF-IIIA"/>
    <property type="match status" value="1"/>
</dbReference>
<dbReference type="Gene3D" id="3.40.50.1000">
    <property type="entry name" value="HAD superfamily/HAD-like"/>
    <property type="match status" value="1"/>
</dbReference>
<protein>
    <recommendedName>
        <fullName evidence="14">D,D-heptose 1,7-bisphosphate phosphatase</fullName>
        <ecNumber evidence="14">3.1.3.-</ecNumber>
    </recommendedName>
</protein>
<evidence type="ECO:0000256" key="17">
    <source>
        <dbReference type="PIRSR" id="PIRSR004682-4"/>
    </source>
</evidence>
<dbReference type="InterPro" id="IPR006357">
    <property type="entry name" value="HAD-SF_hydro_IIA"/>
</dbReference>
<evidence type="ECO:0000256" key="3">
    <source>
        <dbReference type="ARBA" id="ARBA00001947"/>
    </source>
</evidence>
<keyword evidence="7 14" id="KW-0963">Cytoplasm</keyword>
<feature type="binding site" evidence="17">
    <location>
        <position position="10"/>
    </location>
    <ligand>
        <name>Mg(2+)</name>
        <dbReference type="ChEBI" id="CHEBI:18420"/>
    </ligand>
</feature>
<dbReference type="SUPFAM" id="SSF56784">
    <property type="entry name" value="HAD-like"/>
    <property type="match status" value="1"/>
</dbReference>
<dbReference type="NCBIfam" id="NF006506">
    <property type="entry name" value="PRK08942.1"/>
    <property type="match status" value="1"/>
</dbReference>
<dbReference type="STRING" id="40754.THII_3482"/>
<evidence type="ECO:0000256" key="1">
    <source>
        <dbReference type="ARBA" id="ARBA00001226"/>
    </source>
</evidence>
<evidence type="ECO:0000256" key="15">
    <source>
        <dbReference type="PIRSR" id="PIRSR004682-1"/>
    </source>
</evidence>
<organism evidence="18 19">
    <name type="scientific">Thioploca ingrica</name>
    <dbReference type="NCBI Taxonomy" id="40754"/>
    <lineage>
        <taxon>Bacteria</taxon>
        <taxon>Pseudomonadati</taxon>
        <taxon>Pseudomonadota</taxon>
        <taxon>Gammaproteobacteria</taxon>
        <taxon>Thiotrichales</taxon>
        <taxon>Thiotrichaceae</taxon>
        <taxon>Thioploca</taxon>
    </lineage>
</organism>
<dbReference type="Proteomes" id="UP000031623">
    <property type="component" value="Chromosome"/>
</dbReference>
<keyword evidence="8 17" id="KW-0479">Metal-binding</keyword>
<keyword evidence="9 14" id="KW-0378">Hydrolase</keyword>
<feature type="binding site" evidence="17">
    <location>
        <position position="102"/>
    </location>
    <ligand>
        <name>Zn(2+)</name>
        <dbReference type="ChEBI" id="CHEBI:29105"/>
    </ligand>
</feature>
<feature type="binding site" evidence="17">
    <location>
        <position position="12"/>
    </location>
    <ligand>
        <name>Mg(2+)</name>
        <dbReference type="ChEBI" id="CHEBI:18420"/>
    </ligand>
</feature>
<evidence type="ECO:0000256" key="11">
    <source>
        <dbReference type="ARBA" id="ARBA00022842"/>
    </source>
</evidence>
<dbReference type="GO" id="GO:0005737">
    <property type="term" value="C:cytoplasm"/>
    <property type="evidence" value="ECO:0007669"/>
    <property type="project" value="UniProtKB-SubCell"/>
</dbReference>
<feature type="site" description="Contributes to substrate recognition" evidence="16">
    <location>
        <position position="103"/>
    </location>
</feature>
<dbReference type="GO" id="GO:0046872">
    <property type="term" value="F:metal ion binding"/>
    <property type="evidence" value="ECO:0007669"/>
    <property type="project" value="UniProtKB-KW"/>
</dbReference>
<dbReference type="NCBIfam" id="TIGR01656">
    <property type="entry name" value="Histidinol-ppas"/>
    <property type="match status" value="1"/>
</dbReference>
<feature type="active site" description="Nucleophile" evidence="15">
    <location>
        <position position="10"/>
    </location>
</feature>
<feature type="binding site" evidence="17">
    <location>
        <position position="92"/>
    </location>
    <ligand>
        <name>Zn(2+)</name>
        <dbReference type="ChEBI" id="CHEBI:29105"/>
    </ligand>
</feature>
<evidence type="ECO:0000256" key="5">
    <source>
        <dbReference type="ARBA" id="ARBA00004708"/>
    </source>
</evidence>
<dbReference type="EMBL" id="AP014633">
    <property type="protein sequence ID" value="BAP57779.1"/>
    <property type="molecule type" value="Genomic_DNA"/>
</dbReference>
<evidence type="ECO:0000256" key="14">
    <source>
        <dbReference type="PIRNR" id="PIRNR004682"/>
    </source>
</evidence>
<gene>
    <name evidence="18" type="ORF">THII_3482</name>
</gene>
<comment type="subcellular location">
    <subcellularLocation>
        <location evidence="4 14">Cytoplasm</location>
    </subcellularLocation>
</comment>
<dbReference type="EC" id="3.1.3.-" evidence="14"/>
<comment type="similarity">
    <text evidence="13 14">Belongs to the gmhB family.</text>
</comment>
<dbReference type="HOGENOM" id="CLU_085077_2_0_6"/>
<dbReference type="PANTHER" id="PTHR42891:SF1">
    <property type="entry name" value="D-GLYCERO-BETA-D-MANNO-HEPTOSE-1,7-BISPHOSPHATE 7-PHOSPHATASE"/>
    <property type="match status" value="1"/>
</dbReference>
<comment type="catalytic activity">
    <reaction evidence="1">
        <text>D-glycero-beta-D-manno-heptose 1,7-bisphosphate + H2O = D-glycero-beta-D-manno-heptose 1-phosphate + phosphate</text>
        <dbReference type="Rhea" id="RHEA:28518"/>
        <dbReference type="ChEBI" id="CHEBI:15377"/>
        <dbReference type="ChEBI" id="CHEBI:43474"/>
        <dbReference type="ChEBI" id="CHEBI:60208"/>
        <dbReference type="ChEBI" id="CHEBI:61593"/>
        <dbReference type="EC" id="3.1.3.82"/>
    </reaction>
</comment>
<reference evidence="18 19" key="1">
    <citation type="journal article" date="2014" name="ISME J.">
        <title>Ecophysiology of Thioploca ingrica as revealed by the complete genome sequence supplemented with proteomic evidence.</title>
        <authorList>
            <person name="Kojima H."/>
            <person name="Ogura Y."/>
            <person name="Yamamoto N."/>
            <person name="Togashi T."/>
            <person name="Mori H."/>
            <person name="Watanabe T."/>
            <person name="Nemoto F."/>
            <person name="Kurokawa K."/>
            <person name="Hayashi T."/>
            <person name="Fukui M."/>
        </authorList>
    </citation>
    <scope>NUCLEOTIDE SEQUENCE [LARGE SCALE GENOMIC DNA]</scope>
</reference>
<feature type="site" description="Stabilizes the phosphoryl group" evidence="16">
    <location>
        <position position="104"/>
    </location>
</feature>
<feature type="site" description="Stabilizes the phosphoryl group" evidence="16">
    <location>
        <position position="53"/>
    </location>
</feature>
<evidence type="ECO:0000313" key="18">
    <source>
        <dbReference type="EMBL" id="BAP57779.1"/>
    </source>
</evidence>
<evidence type="ECO:0000256" key="16">
    <source>
        <dbReference type="PIRSR" id="PIRSR004682-3"/>
    </source>
</evidence>
<keyword evidence="19" id="KW-1185">Reference proteome</keyword>
<dbReference type="Pfam" id="PF13344">
    <property type="entry name" value="Hydrolase_6"/>
    <property type="match status" value="1"/>
</dbReference>
<evidence type="ECO:0000256" key="9">
    <source>
        <dbReference type="ARBA" id="ARBA00022801"/>
    </source>
</evidence>
<dbReference type="PANTHER" id="PTHR42891">
    <property type="entry name" value="D-GLYCERO-BETA-D-MANNO-HEPTOSE-1,7-BISPHOSPHATE 7-PHOSPHATASE"/>
    <property type="match status" value="1"/>
</dbReference>
<sequence>MAMQQLIILDRDGVINHDSDEFIKSPDEWEAIPGSLEAIAKLNQAGYRIVVVTNQSGLSRGLFTLDDLHQIHHKMHKFLEDVGGTIEAIFFCPHHPKEECQCRKPRPGMFQDIANRLGISLVNVPVVGDSLCDLQAAIASGAKPVLVLTGKGKQTVDEMLGFDDVPVYNDLADFVNHFLVDQPQ</sequence>
<feature type="binding site" evidence="17">
    <location>
        <position position="100"/>
    </location>
    <ligand>
        <name>Zn(2+)</name>
        <dbReference type="ChEBI" id="CHEBI:29105"/>
    </ligand>
</feature>
<dbReference type="FunFam" id="3.40.50.1000:FF:000168">
    <property type="entry name" value="D,D-heptose 1,7-bisphosphate phosphatase"/>
    <property type="match status" value="1"/>
</dbReference>
<dbReference type="GO" id="GO:0005975">
    <property type="term" value="P:carbohydrate metabolic process"/>
    <property type="evidence" value="ECO:0007669"/>
    <property type="project" value="InterPro"/>
</dbReference>
<dbReference type="CDD" id="cd07503">
    <property type="entry name" value="HAD_HisB-N"/>
    <property type="match status" value="1"/>
</dbReference>